<organism evidence="3 4">
    <name type="scientific">Kribbella caucasensis</name>
    <dbReference type="NCBI Taxonomy" id="2512215"/>
    <lineage>
        <taxon>Bacteria</taxon>
        <taxon>Bacillati</taxon>
        <taxon>Actinomycetota</taxon>
        <taxon>Actinomycetes</taxon>
        <taxon>Propionibacteriales</taxon>
        <taxon>Kribbellaceae</taxon>
        <taxon>Kribbella</taxon>
    </lineage>
</organism>
<sequence>MYQPRRRIMVVAATAAAIALPATALALSGGTQATAGDRPSASASAAAPAAALAPATARPKGIEVVGLTDQGRLVKFRTASTDKIRSSARVQGLKDDKWLVGIDYRVQNKKLYGVGDRGGIYTISTGSNFGRASKVSQLTVPPAGQNFGVDFNPAANRLRVISDTGQNLRHNLDDPVGTPAAGATATDGTLAYPGVPPAPPNTAAQVTAAAYTNNDLDPNTATTLYDIDTMLDQVVIQSPANAGLLAPTGKLTVDASQRAGFDIYMQGTGNRGLAVLNTSGRTRLYDIGLTTGKATRLGSLPINMQVVDLAVPLTR</sequence>
<gene>
    <name evidence="3" type="ORF">EV643_13650</name>
</gene>
<comment type="caution">
    <text evidence="3">The sequence shown here is derived from an EMBL/GenBank/DDBJ whole genome shotgun (WGS) entry which is preliminary data.</text>
</comment>
<proteinExistence type="predicted"/>
<dbReference type="Proteomes" id="UP000295388">
    <property type="component" value="Unassembled WGS sequence"/>
</dbReference>
<evidence type="ECO:0000313" key="3">
    <source>
        <dbReference type="EMBL" id="TDO30668.1"/>
    </source>
</evidence>
<reference evidence="3 4" key="1">
    <citation type="submission" date="2019-03" db="EMBL/GenBank/DDBJ databases">
        <title>Genomic Encyclopedia of Type Strains, Phase III (KMG-III): the genomes of soil and plant-associated and newly described type strains.</title>
        <authorList>
            <person name="Whitman W."/>
        </authorList>
    </citation>
    <scope>NUCLEOTIDE SEQUENCE [LARGE SCALE GENOMIC DNA]</scope>
    <source>
        <strain evidence="3 4">VKM Ac-2527</strain>
    </source>
</reference>
<protein>
    <submittedName>
        <fullName evidence="3">Uncharacterized protein DUF4394</fullName>
    </submittedName>
</protein>
<dbReference type="InterPro" id="IPR025507">
    <property type="entry name" value="DUF4394"/>
</dbReference>
<dbReference type="EMBL" id="SNWQ01000036">
    <property type="protein sequence ID" value="TDO30668.1"/>
    <property type="molecule type" value="Genomic_DNA"/>
</dbReference>
<dbReference type="RefSeq" id="WP_133805576.1">
    <property type="nucleotide sequence ID" value="NZ_SNWQ01000036.1"/>
</dbReference>
<feature type="signal peptide" evidence="1">
    <location>
        <begin position="1"/>
        <end position="26"/>
    </location>
</feature>
<accession>A0A4V3C5P1</accession>
<name>A0A4V3C5P1_9ACTN</name>
<evidence type="ECO:0000313" key="4">
    <source>
        <dbReference type="Proteomes" id="UP000295388"/>
    </source>
</evidence>
<feature type="chain" id="PRO_5020516906" evidence="1">
    <location>
        <begin position="27"/>
        <end position="315"/>
    </location>
</feature>
<keyword evidence="1" id="KW-0732">Signal</keyword>
<evidence type="ECO:0000256" key="1">
    <source>
        <dbReference type="SAM" id="SignalP"/>
    </source>
</evidence>
<feature type="domain" description="DUF4394" evidence="2">
    <location>
        <begin position="72"/>
        <end position="310"/>
    </location>
</feature>
<dbReference type="AlphaFoldDB" id="A0A4V3C5P1"/>
<dbReference type="Pfam" id="PF14339">
    <property type="entry name" value="DUF4394"/>
    <property type="match status" value="1"/>
</dbReference>
<keyword evidence="4" id="KW-1185">Reference proteome</keyword>
<evidence type="ECO:0000259" key="2">
    <source>
        <dbReference type="Pfam" id="PF14339"/>
    </source>
</evidence>
<dbReference type="OrthoDB" id="531718at2"/>